<keyword evidence="3" id="KW-1185">Reference proteome</keyword>
<comment type="caution">
    <text evidence="2">The sequence shown here is derived from an EMBL/GenBank/DDBJ whole genome shotgun (WGS) entry which is preliminary data.</text>
</comment>
<name>A0A059G7F5_9PROT</name>
<dbReference type="STRING" id="1280953.HOC_10274"/>
<reference evidence="2 3" key="1">
    <citation type="journal article" date="2014" name="Antonie Van Leeuwenhoek">
        <title>Hyphomonas beringensis sp. nov. and Hyphomonas chukchiensis sp. nov., isolated from surface seawater of the Bering Sea and Chukchi Sea.</title>
        <authorList>
            <person name="Li C."/>
            <person name="Lai Q."/>
            <person name="Li G."/>
            <person name="Dong C."/>
            <person name="Wang J."/>
            <person name="Liao Y."/>
            <person name="Shao Z."/>
        </authorList>
    </citation>
    <scope>NUCLEOTIDE SEQUENCE [LARGE SCALE GENOMIC DNA]</scope>
    <source>
        <strain evidence="2 3">SCH89</strain>
    </source>
</reference>
<protein>
    <submittedName>
        <fullName evidence="2">Uncharacterized protein</fullName>
    </submittedName>
</protein>
<sequence>MSKGTLLYNNWLLGGVAVLIVLAIAAVASLHGGVAVEVGGLEMTLAPHENGGLLHLSFVRAA</sequence>
<evidence type="ECO:0000313" key="3">
    <source>
        <dbReference type="Proteomes" id="UP000024942"/>
    </source>
</evidence>
<keyword evidence="1" id="KW-1133">Transmembrane helix</keyword>
<keyword evidence="1" id="KW-0812">Transmembrane</keyword>
<dbReference type="RefSeq" id="WP_035538188.1">
    <property type="nucleotide sequence ID" value="NZ_ARYL01000014.1"/>
</dbReference>
<accession>A0A059G7F5</accession>
<dbReference type="Proteomes" id="UP000024942">
    <property type="component" value="Unassembled WGS sequence"/>
</dbReference>
<evidence type="ECO:0000256" key="1">
    <source>
        <dbReference type="SAM" id="Phobius"/>
    </source>
</evidence>
<organism evidence="2 3">
    <name type="scientific">Hyphomonas oceanitis SCH89</name>
    <dbReference type="NCBI Taxonomy" id="1280953"/>
    <lineage>
        <taxon>Bacteria</taxon>
        <taxon>Pseudomonadati</taxon>
        <taxon>Pseudomonadota</taxon>
        <taxon>Alphaproteobacteria</taxon>
        <taxon>Hyphomonadales</taxon>
        <taxon>Hyphomonadaceae</taxon>
        <taxon>Hyphomonas</taxon>
    </lineage>
</organism>
<dbReference type="PATRIC" id="fig|1280953.3.peg.2072"/>
<evidence type="ECO:0000313" key="2">
    <source>
        <dbReference type="EMBL" id="KDA02373.1"/>
    </source>
</evidence>
<dbReference type="AlphaFoldDB" id="A0A059G7F5"/>
<feature type="transmembrane region" description="Helical" evidence="1">
    <location>
        <begin position="12"/>
        <end position="34"/>
    </location>
</feature>
<gene>
    <name evidence="2" type="ORF">HOC_10274</name>
</gene>
<dbReference type="OrthoDB" id="7620516at2"/>
<keyword evidence="1" id="KW-0472">Membrane</keyword>
<dbReference type="EMBL" id="ARYL01000014">
    <property type="protein sequence ID" value="KDA02373.1"/>
    <property type="molecule type" value="Genomic_DNA"/>
</dbReference>
<proteinExistence type="predicted"/>